<feature type="transmembrane region" description="Helical" evidence="1">
    <location>
        <begin position="12"/>
        <end position="35"/>
    </location>
</feature>
<protein>
    <recommendedName>
        <fullName evidence="4">Serine protease</fullName>
    </recommendedName>
</protein>
<comment type="caution">
    <text evidence="2">The sequence shown here is derived from an EMBL/GenBank/DDBJ whole genome shotgun (WGS) entry which is preliminary data.</text>
</comment>
<dbReference type="Pfam" id="PF13365">
    <property type="entry name" value="Trypsin_2"/>
    <property type="match status" value="1"/>
</dbReference>
<dbReference type="Gene3D" id="2.40.10.10">
    <property type="entry name" value="Trypsin-like serine proteases"/>
    <property type="match status" value="2"/>
</dbReference>
<keyword evidence="1" id="KW-1133">Transmembrane helix</keyword>
<dbReference type="InterPro" id="IPR009003">
    <property type="entry name" value="Peptidase_S1_PA"/>
</dbReference>
<evidence type="ECO:0000313" key="3">
    <source>
        <dbReference type="Proteomes" id="UP000277457"/>
    </source>
</evidence>
<keyword evidence="1" id="KW-0812">Transmembrane</keyword>
<evidence type="ECO:0000313" key="2">
    <source>
        <dbReference type="EMBL" id="RLE07828.1"/>
    </source>
</evidence>
<dbReference type="InterPro" id="IPR043504">
    <property type="entry name" value="Peptidase_S1_PA_chymotrypsin"/>
</dbReference>
<dbReference type="SUPFAM" id="SSF50494">
    <property type="entry name" value="Trypsin-like serine proteases"/>
    <property type="match status" value="1"/>
</dbReference>
<sequence>MKEKMKIQKGFVQIPLLIGIIISIVVTAGVSYGVFEYHKISKIVEEAEQLTKEEKYDGAIEKLELAQNRWLTKTLGIKKQKITDEIEKNNKLLEDKSEYVQGIEEFNKENWERAKELLSKVSEISPYYQEAKNKIEEIQNKITEKQISEAVAKIVKEEQTISPISPTPISPKREETQDEEEIKTLLETWIDILNKGAEKIDNIDFKTLYETYTPNYRATVPFQEFKKGFEDFSFVCNFFEIGPPIVINVKGIVRWLYENDPQFLDIKNQMSFSQFWDTIKAEFLGSKEKITVEEWNKNFPDTPFLEDELRSFLPFCKGGRIEAKEIKIRIEKFSEGKWAKVIYKIKINNQEIPELNTTEENPDIYREINGKWYCVETDEESPGFNLADLPPDIRGVIKSKQKEKKEEVSPPASPVGYQTSEIVKNLGEYIVRVSCIDSSGNWNYGSGIIIGKSTELEGTRENTLILTNYHVIENVSSNYSAPCFVEYSSDPTNGFTDFYWATPVYFPTAFSEDEMKTIDFYFLSIEEKADENGNIIPNTPLLISEFAPQICEINDIKVGEEIVVLGYPTIGGEYLTATEGVISSFDGDYYLTTSAKIEQGNSGGGAFLKSTGCLAGMPTFAK</sequence>
<proteinExistence type="predicted"/>
<feature type="non-terminal residue" evidence="2">
    <location>
        <position position="622"/>
    </location>
</feature>
<name>A0A662D5F3_UNCAE</name>
<gene>
    <name evidence="2" type="ORF">DRZ78_02275</name>
</gene>
<organism evidence="2 3">
    <name type="scientific">Aerophobetes bacterium</name>
    <dbReference type="NCBI Taxonomy" id="2030807"/>
    <lineage>
        <taxon>Bacteria</taxon>
        <taxon>Candidatus Aerophobota</taxon>
    </lineage>
</organism>
<dbReference type="EMBL" id="QMPY01000064">
    <property type="protein sequence ID" value="RLE07828.1"/>
    <property type="molecule type" value="Genomic_DNA"/>
</dbReference>
<accession>A0A662D5F3</accession>
<evidence type="ECO:0008006" key="4">
    <source>
        <dbReference type="Google" id="ProtNLM"/>
    </source>
</evidence>
<keyword evidence="1" id="KW-0472">Membrane</keyword>
<evidence type="ECO:0000256" key="1">
    <source>
        <dbReference type="SAM" id="Phobius"/>
    </source>
</evidence>
<dbReference type="Proteomes" id="UP000277457">
    <property type="component" value="Unassembled WGS sequence"/>
</dbReference>
<dbReference type="AlphaFoldDB" id="A0A662D5F3"/>
<reference evidence="2 3" key="1">
    <citation type="submission" date="2018-06" db="EMBL/GenBank/DDBJ databases">
        <title>Extensive metabolic versatility and redundancy in microbially diverse, dynamic hydrothermal sediments.</title>
        <authorList>
            <person name="Dombrowski N."/>
            <person name="Teske A."/>
            <person name="Baker B.J."/>
        </authorList>
    </citation>
    <scope>NUCLEOTIDE SEQUENCE [LARGE SCALE GENOMIC DNA]</scope>
    <source>
        <strain evidence="2">B7_G13</strain>
    </source>
</reference>